<gene>
    <name evidence="1" type="ORF">AAV94_12625</name>
</gene>
<dbReference type="OrthoDB" id="8658141at2"/>
<dbReference type="STRING" id="1610491.AAV94_12625"/>
<evidence type="ECO:0000313" key="1">
    <source>
        <dbReference type="EMBL" id="KKW67154.1"/>
    </source>
</evidence>
<accession>A0A0U1PX84</accession>
<sequence>MIGLRRLLARWSRWITSGLVVTLLFSQVAMAMYVCPKPDPRASVETTQMRATISMQQADKLPMSDCTGMPDSMDSEAPQLCHAHCSGDRESALSWQGLDIQFLAAHVMWLANSLPGLVLDRVALRRHVTYIPPNPRAGFPPIYLTFQVLRN</sequence>
<dbReference type="AlphaFoldDB" id="A0A0U1PX84"/>
<proteinExistence type="predicted"/>
<evidence type="ECO:0000313" key="2">
    <source>
        <dbReference type="Proteomes" id="UP000050580"/>
    </source>
</evidence>
<dbReference type="EMBL" id="LBNQ01000037">
    <property type="protein sequence ID" value="KKW67154.1"/>
    <property type="molecule type" value="Genomic_DNA"/>
</dbReference>
<organism evidence="1 2">
    <name type="scientific">Lampropedia cohaerens</name>
    <dbReference type="NCBI Taxonomy" id="1610491"/>
    <lineage>
        <taxon>Bacteria</taxon>
        <taxon>Pseudomonadati</taxon>
        <taxon>Pseudomonadota</taxon>
        <taxon>Betaproteobacteria</taxon>
        <taxon>Burkholderiales</taxon>
        <taxon>Comamonadaceae</taxon>
        <taxon>Lampropedia</taxon>
    </lineage>
</organism>
<reference evidence="1 2" key="1">
    <citation type="submission" date="2015-05" db="EMBL/GenBank/DDBJ databases">
        <title>Draft genome sequence of Lampropedia sp. CT6, isolated from the microbial mat of a hot water spring, located at Manikaran, India.</title>
        <authorList>
            <person name="Tripathi C."/>
            <person name="Rani P."/>
            <person name="Mahato N.K."/>
            <person name="Lal R."/>
        </authorList>
    </citation>
    <scope>NUCLEOTIDE SEQUENCE [LARGE SCALE GENOMIC DNA]</scope>
    <source>
        <strain evidence="1 2">CT6</strain>
    </source>
</reference>
<protein>
    <submittedName>
        <fullName evidence="1">Uncharacterized protein</fullName>
    </submittedName>
</protein>
<dbReference type="Proteomes" id="UP000050580">
    <property type="component" value="Unassembled WGS sequence"/>
</dbReference>
<comment type="caution">
    <text evidence="1">The sequence shown here is derived from an EMBL/GenBank/DDBJ whole genome shotgun (WGS) entry which is preliminary data.</text>
</comment>
<keyword evidence="2" id="KW-1185">Reference proteome</keyword>
<name>A0A0U1PX84_9BURK</name>